<proteinExistence type="predicted"/>
<reference evidence="2 3" key="1">
    <citation type="submission" date="2020-10" db="EMBL/GenBank/DDBJ databases">
        <title>Genome analysis of Massilia species.</title>
        <authorList>
            <person name="Jung D.-H."/>
        </authorList>
    </citation>
    <scope>NUCLEOTIDE SEQUENCE [LARGE SCALE GENOMIC DNA]</scope>
    <source>
        <strain evidence="3">sipir</strain>
    </source>
</reference>
<dbReference type="RefSeq" id="WP_243489182.1">
    <property type="nucleotide sequence ID" value="NZ_CP063361.1"/>
</dbReference>
<dbReference type="EMBL" id="CP063361">
    <property type="protein sequence ID" value="UOD27980.1"/>
    <property type="molecule type" value="Genomic_DNA"/>
</dbReference>
<sequence length="60" mass="7133">MRFDFLKRHVQELQREAQQTSERSIAEPDNFWLRVAANNQKRAALDALQELDRAYLSTKK</sequence>
<keyword evidence="1" id="KW-0175">Coiled coil</keyword>
<gene>
    <name evidence="2" type="ORF">INH39_21165</name>
</gene>
<evidence type="ECO:0000313" key="3">
    <source>
        <dbReference type="Proteomes" id="UP000831532"/>
    </source>
</evidence>
<dbReference type="Proteomes" id="UP000831532">
    <property type="component" value="Chromosome"/>
</dbReference>
<name>A0ABY3ZZR5_9BURK</name>
<evidence type="ECO:0000313" key="2">
    <source>
        <dbReference type="EMBL" id="UOD27980.1"/>
    </source>
</evidence>
<accession>A0ABY3ZZR5</accession>
<evidence type="ECO:0000256" key="1">
    <source>
        <dbReference type="SAM" id="Coils"/>
    </source>
</evidence>
<protein>
    <submittedName>
        <fullName evidence="2">Uncharacterized protein</fullName>
    </submittedName>
</protein>
<keyword evidence="3" id="KW-1185">Reference proteome</keyword>
<organism evidence="2 3">
    <name type="scientific">Massilia violaceinigra</name>
    <dbReference type="NCBI Taxonomy" id="2045208"/>
    <lineage>
        <taxon>Bacteria</taxon>
        <taxon>Pseudomonadati</taxon>
        <taxon>Pseudomonadota</taxon>
        <taxon>Betaproteobacteria</taxon>
        <taxon>Burkholderiales</taxon>
        <taxon>Oxalobacteraceae</taxon>
        <taxon>Telluria group</taxon>
        <taxon>Massilia</taxon>
    </lineage>
</organism>
<feature type="coiled-coil region" evidence="1">
    <location>
        <begin position="3"/>
        <end position="54"/>
    </location>
</feature>